<protein>
    <recommendedName>
        <fullName evidence="3">Phage tail protein</fullName>
    </recommendedName>
</protein>
<dbReference type="EMBL" id="CP045650">
    <property type="protein sequence ID" value="QGA11047.1"/>
    <property type="molecule type" value="Genomic_DNA"/>
</dbReference>
<reference evidence="1 2" key="1">
    <citation type="submission" date="2019-10" db="EMBL/GenBank/DDBJ databases">
        <authorList>
            <person name="Dong K."/>
        </authorList>
    </citation>
    <scope>NUCLEOTIDE SEQUENCE [LARGE SCALE GENOMIC DNA]</scope>
    <source>
        <strain evidence="2">dk386</strain>
    </source>
</reference>
<accession>A0ABX6D0L2</accession>
<evidence type="ECO:0000313" key="2">
    <source>
        <dbReference type="Proteomes" id="UP000327478"/>
    </source>
</evidence>
<sequence>MNKRLNITDRIGPNDSVVLWSANNQDFRGVPVDLLVEKIQEGIKKVDYPPINIQHFNPNADFTLDIENHEVGTYLILNPSVSITTGSIKMPERYDVADGQVLLVACAQQVDNFSVDGNNALVIGAPNALAANGFFKLKYDKLSNTWYRVG</sequence>
<evidence type="ECO:0000313" key="1">
    <source>
        <dbReference type="EMBL" id="QGA11047.1"/>
    </source>
</evidence>
<evidence type="ECO:0008006" key="3">
    <source>
        <dbReference type="Google" id="ProtNLM"/>
    </source>
</evidence>
<proteinExistence type="predicted"/>
<name>A0ABX6D0L2_9GAMM</name>
<dbReference type="Proteomes" id="UP000327478">
    <property type="component" value="Chromosome"/>
</dbReference>
<keyword evidence="2" id="KW-1185">Reference proteome</keyword>
<dbReference type="RefSeq" id="WP_153371441.1">
    <property type="nucleotide sequence ID" value="NZ_CP045650.1"/>
</dbReference>
<organism evidence="1 2">
    <name type="scientific">Acinetobacter wanghuae</name>
    <dbReference type="NCBI Taxonomy" id="2662362"/>
    <lineage>
        <taxon>Bacteria</taxon>
        <taxon>Pseudomonadati</taxon>
        <taxon>Pseudomonadota</taxon>
        <taxon>Gammaproteobacteria</taxon>
        <taxon>Moraxellales</taxon>
        <taxon>Moraxellaceae</taxon>
        <taxon>Acinetobacter</taxon>
    </lineage>
</organism>
<gene>
    <name evidence="1" type="ORF">GFH30_06435</name>
</gene>